<protein>
    <submittedName>
        <fullName evidence="1">Uncharacterized protein</fullName>
    </submittedName>
</protein>
<name>A0A6J5FTQ9_9BURK</name>
<keyword evidence="2" id="KW-1185">Reference proteome</keyword>
<dbReference type="EMBL" id="CADIKL010000009">
    <property type="protein sequence ID" value="CAB3787169.1"/>
    <property type="molecule type" value="Genomic_DNA"/>
</dbReference>
<reference evidence="1 2" key="1">
    <citation type="submission" date="2020-04" db="EMBL/GenBank/DDBJ databases">
        <authorList>
            <person name="De Canck E."/>
        </authorList>
    </citation>
    <scope>NUCLEOTIDE SEQUENCE [LARGE SCALE GENOMIC DNA]</scope>
    <source>
        <strain evidence="1 2">LMG 28688</strain>
    </source>
</reference>
<proteinExistence type="predicted"/>
<dbReference type="Proteomes" id="UP000494119">
    <property type="component" value="Unassembled WGS sequence"/>
</dbReference>
<organism evidence="1 2">
    <name type="scientific">Paraburkholderia caffeinitolerans</name>
    <dbReference type="NCBI Taxonomy" id="1723730"/>
    <lineage>
        <taxon>Bacteria</taxon>
        <taxon>Pseudomonadati</taxon>
        <taxon>Pseudomonadota</taxon>
        <taxon>Betaproteobacteria</taxon>
        <taxon>Burkholderiales</taxon>
        <taxon>Burkholderiaceae</taxon>
        <taxon>Paraburkholderia</taxon>
    </lineage>
</organism>
<evidence type="ECO:0000313" key="2">
    <source>
        <dbReference type="Proteomes" id="UP000494119"/>
    </source>
</evidence>
<gene>
    <name evidence="1" type="ORF">LMG28688_02427</name>
</gene>
<dbReference type="AlphaFoldDB" id="A0A6J5FTQ9"/>
<evidence type="ECO:0000313" key="1">
    <source>
        <dbReference type="EMBL" id="CAB3787169.1"/>
    </source>
</evidence>
<sequence>MLRSYEYVNLADIIAIAFPLAPTRQHISRTVRF</sequence>
<accession>A0A6J5FTQ9</accession>